<comment type="caution">
    <text evidence="1">The sequence shown here is derived from an EMBL/GenBank/DDBJ whole genome shotgun (WGS) entry which is preliminary data.</text>
</comment>
<evidence type="ECO:0000313" key="1">
    <source>
        <dbReference type="EMBL" id="RDX89236.1"/>
    </source>
</evidence>
<protein>
    <submittedName>
        <fullName evidence="1">Uncharacterized protein</fullName>
    </submittedName>
</protein>
<name>A0A371GFD5_MUCPR</name>
<dbReference type="Proteomes" id="UP000257109">
    <property type="component" value="Unassembled WGS sequence"/>
</dbReference>
<reference evidence="1" key="1">
    <citation type="submission" date="2018-05" db="EMBL/GenBank/DDBJ databases">
        <title>Draft genome of Mucuna pruriens seed.</title>
        <authorList>
            <person name="Nnadi N.E."/>
            <person name="Vos R."/>
            <person name="Hasami M.H."/>
            <person name="Devisetty U.K."/>
            <person name="Aguiy J.C."/>
        </authorList>
    </citation>
    <scope>NUCLEOTIDE SEQUENCE [LARGE SCALE GENOMIC DNA]</scope>
    <source>
        <strain evidence="1">JCA_2017</strain>
    </source>
</reference>
<proteinExistence type="predicted"/>
<feature type="non-terminal residue" evidence="1">
    <location>
        <position position="1"/>
    </location>
</feature>
<dbReference type="OrthoDB" id="1747743at2759"/>
<keyword evidence="2" id="KW-1185">Reference proteome</keyword>
<dbReference type="EMBL" id="QJKJ01005729">
    <property type="protein sequence ID" value="RDX89236.1"/>
    <property type="molecule type" value="Genomic_DNA"/>
</dbReference>
<sequence length="132" mass="14963">MKLTSPVSTSRCSSIKCFKCLEASCEYSLDEEGHLLMRHLMSQLCLIIINGGNNVNVASSRLVGKLKLLTLAHPKPYKLQWLNNEGELAYPWRQLISSLEGHENTTTRFTFIHRGQKVTSKSLSPKRRMNTT</sequence>
<gene>
    <name evidence="1" type="ORF">CR513_29064</name>
</gene>
<organism evidence="1 2">
    <name type="scientific">Mucuna pruriens</name>
    <name type="common">Velvet bean</name>
    <name type="synonym">Dolichos pruriens</name>
    <dbReference type="NCBI Taxonomy" id="157652"/>
    <lineage>
        <taxon>Eukaryota</taxon>
        <taxon>Viridiplantae</taxon>
        <taxon>Streptophyta</taxon>
        <taxon>Embryophyta</taxon>
        <taxon>Tracheophyta</taxon>
        <taxon>Spermatophyta</taxon>
        <taxon>Magnoliopsida</taxon>
        <taxon>eudicotyledons</taxon>
        <taxon>Gunneridae</taxon>
        <taxon>Pentapetalae</taxon>
        <taxon>rosids</taxon>
        <taxon>fabids</taxon>
        <taxon>Fabales</taxon>
        <taxon>Fabaceae</taxon>
        <taxon>Papilionoideae</taxon>
        <taxon>50 kb inversion clade</taxon>
        <taxon>NPAAA clade</taxon>
        <taxon>indigoferoid/millettioid clade</taxon>
        <taxon>Phaseoleae</taxon>
        <taxon>Mucuna</taxon>
    </lineage>
</organism>
<accession>A0A371GFD5</accession>
<dbReference type="AlphaFoldDB" id="A0A371GFD5"/>
<evidence type="ECO:0000313" key="2">
    <source>
        <dbReference type="Proteomes" id="UP000257109"/>
    </source>
</evidence>